<evidence type="ECO:0000313" key="2">
    <source>
        <dbReference type="EMBL" id="AMY22484.1"/>
    </source>
</evidence>
<dbReference type="RefSeq" id="WP_027494668.1">
    <property type="nucleotide sequence ID" value="NZ_CP015220.1"/>
</dbReference>
<protein>
    <recommendedName>
        <fullName evidence="4">DUF5313 domain-containing protein</fullName>
    </recommendedName>
</protein>
<organism evidence="2 3">
    <name type="scientific">Rhodococcoides fascians</name>
    <name type="common">Rhodococcus fascians</name>
    <dbReference type="NCBI Taxonomy" id="1828"/>
    <lineage>
        <taxon>Bacteria</taxon>
        <taxon>Bacillati</taxon>
        <taxon>Actinomycetota</taxon>
        <taxon>Actinomycetes</taxon>
        <taxon>Mycobacteriales</taxon>
        <taxon>Nocardiaceae</taxon>
        <taxon>Rhodococcoides</taxon>
    </lineage>
</organism>
<dbReference type="Pfam" id="PF17240">
    <property type="entry name" value="DUF5313"/>
    <property type="match status" value="1"/>
</dbReference>
<keyword evidence="3" id="KW-1185">Reference proteome</keyword>
<evidence type="ECO:0008006" key="4">
    <source>
        <dbReference type="Google" id="ProtNLM"/>
    </source>
</evidence>
<dbReference type="EMBL" id="CP015220">
    <property type="protein sequence ID" value="AMY22484.1"/>
    <property type="molecule type" value="Genomic_DNA"/>
</dbReference>
<keyword evidence="1" id="KW-0812">Transmembrane</keyword>
<dbReference type="InterPro" id="IPR035197">
    <property type="entry name" value="DUF5313"/>
</dbReference>
<dbReference type="PATRIC" id="fig|1653479.3.peg.1189"/>
<sequence>MSARPQRTRPNAGQWLGYAVLGRKLPDPMQDWVRRDLVGPGATPRHILRSMIPFLPIFIGFFVLFPGAIWLRASMVLLALLLALFYTAAYMDQNRARRLEIHGLPADLKSEKKTAELERERENYRRNH</sequence>
<reference evidence="3" key="2">
    <citation type="submission" date="2016-04" db="EMBL/GenBank/DDBJ databases">
        <title>Complete Genome and Plasmid Sequences for Rhodococcus fascians D188 and Draft Sequences for Rhodococcus spp. Isolates PBTS 1 and PBTS 2.</title>
        <authorList>
            <person name="Stamer R."/>
            <person name="Vereecke D."/>
            <person name="Zhang Y."/>
            <person name="Schilkey F."/>
            <person name="Devitt N."/>
            <person name="Randall J."/>
        </authorList>
    </citation>
    <scope>NUCLEOTIDE SEQUENCE [LARGE SCALE GENOMIC DNA]</scope>
    <source>
        <strain evidence="3">PBTS2</strain>
    </source>
</reference>
<feature type="transmembrane region" description="Helical" evidence="1">
    <location>
        <begin position="51"/>
        <end position="69"/>
    </location>
</feature>
<gene>
    <name evidence="2" type="ORF">A3Q41_01173</name>
</gene>
<name>A0A143QHR9_RHOFA</name>
<reference evidence="2 3" key="1">
    <citation type="journal article" date="2016" name="Genome Announc.">
        <title>Complete Genome and Plasmid Sequences for Rhodococcus fascians D188 and Draft Sequences for Rhodococcus Isolates PBTS 1 and PBTS 2.</title>
        <authorList>
            <person name="Stamler R.A."/>
            <person name="Vereecke D."/>
            <person name="Zhang Y."/>
            <person name="Schilkey F."/>
            <person name="Devitt N."/>
            <person name="Randall J.J."/>
        </authorList>
    </citation>
    <scope>NUCLEOTIDE SEQUENCE [LARGE SCALE GENOMIC DNA]</scope>
    <source>
        <strain evidence="2 3">PBTS2</strain>
    </source>
</reference>
<accession>A0A143QHR9</accession>
<dbReference type="AlphaFoldDB" id="A0A143QHR9"/>
<dbReference type="KEGG" id="rhs:A3Q41_01173"/>
<dbReference type="OrthoDB" id="5195204at2"/>
<proteinExistence type="predicted"/>
<keyword evidence="1" id="KW-0472">Membrane</keyword>
<evidence type="ECO:0000256" key="1">
    <source>
        <dbReference type="SAM" id="Phobius"/>
    </source>
</evidence>
<dbReference type="Proteomes" id="UP000076038">
    <property type="component" value="Chromosome"/>
</dbReference>
<evidence type="ECO:0000313" key="3">
    <source>
        <dbReference type="Proteomes" id="UP000076038"/>
    </source>
</evidence>
<keyword evidence="1" id="KW-1133">Transmembrane helix</keyword>
<feature type="transmembrane region" description="Helical" evidence="1">
    <location>
        <begin position="75"/>
        <end position="91"/>
    </location>
</feature>